<keyword evidence="3" id="KW-0418">Kinase</keyword>
<dbReference type="GO" id="GO:0004672">
    <property type="term" value="F:protein kinase activity"/>
    <property type="evidence" value="ECO:0007669"/>
    <property type="project" value="UniProtKB-ARBA"/>
</dbReference>
<dbReference type="InterPro" id="IPR008207">
    <property type="entry name" value="Sig_transdc_His_kin_Hpt_dom"/>
</dbReference>
<reference evidence="3 4" key="1">
    <citation type="submission" date="2019-09" db="EMBL/GenBank/DDBJ databases">
        <authorList>
            <person name="Depoorter E."/>
        </authorList>
    </citation>
    <scope>NUCLEOTIDE SEQUENCE [LARGE SCALE GENOMIC DNA]</scope>
    <source>
        <strain evidence="3">LMG 24064</strain>
    </source>
</reference>
<evidence type="ECO:0000313" key="4">
    <source>
        <dbReference type="Proteomes" id="UP000494222"/>
    </source>
</evidence>
<dbReference type="SUPFAM" id="SSF47226">
    <property type="entry name" value="Histidine-containing phosphotransfer domain, HPT domain"/>
    <property type="match status" value="1"/>
</dbReference>
<name>A0A6P2IIG8_9BURK</name>
<dbReference type="Pfam" id="PF01627">
    <property type="entry name" value="Hpt"/>
    <property type="match status" value="1"/>
</dbReference>
<gene>
    <name evidence="3" type="ORF">BLA24064_01233</name>
</gene>
<sequence length="115" mass="12488">MPLFGALRRAARRSRQLVRYTFTLRVATLESPTALEVALANGDLDRIKVELHSMRGGFALAGEEAGRDTCAQAERTRADGDIDALAAGWRAMRASIEAALERVCGRAADGSRERT</sequence>
<organism evidence="3 4">
    <name type="scientific">Burkholderia latens</name>
    <dbReference type="NCBI Taxonomy" id="488446"/>
    <lineage>
        <taxon>Bacteria</taxon>
        <taxon>Pseudomonadati</taxon>
        <taxon>Pseudomonadota</taxon>
        <taxon>Betaproteobacteria</taxon>
        <taxon>Burkholderiales</taxon>
        <taxon>Burkholderiaceae</taxon>
        <taxon>Burkholderia</taxon>
        <taxon>Burkholderia cepacia complex</taxon>
    </lineage>
</organism>
<dbReference type="InterPro" id="IPR036641">
    <property type="entry name" value="HPT_dom_sf"/>
</dbReference>
<feature type="domain" description="HPt" evidence="2">
    <location>
        <begin position="34"/>
        <end position="99"/>
    </location>
</feature>
<proteinExistence type="predicted"/>
<dbReference type="Proteomes" id="UP000494222">
    <property type="component" value="Unassembled WGS sequence"/>
</dbReference>
<keyword evidence="1" id="KW-0902">Two-component regulatory system</keyword>
<protein>
    <submittedName>
        <fullName evidence="3">Integral membrane sensor hybrid histidine kinase</fullName>
    </submittedName>
</protein>
<dbReference type="GO" id="GO:0000160">
    <property type="term" value="P:phosphorelay signal transduction system"/>
    <property type="evidence" value="ECO:0007669"/>
    <property type="project" value="UniProtKB-KW"/>
</dbReference>
<dbReference type="AlphaFoldDB" id="A0A6P2IIG8"/>
<evidence type="ECO:0000313" key="3">
    <source>
        <dbReference type="EMBL" id="VWB29411.1"/>
    </source>
</evidence>
<keyword evidence="3" id="KW-0808">Transferase</keyword>
<dbReference type="EMBL" id="CABVPL010000006">
    <property type="protein sequence ID" value="VWB29411.1"/>
    <property type="molecule type" value="Genomic_DNA"/>
</dbReference>
<evidence type="ECO:0000256" key="1">
    <source>
        <dbReference type="ARBA" id="ARBA00023012"/>
    </source>
</evidence>
<evidence type="ECO:0000259" key="2">
    <source>
        <dbReference type="Pfam" id="PF01627"/>
    </source>
</evidence>
<accession>A0A6P2IIG8</accession>
<dbReference type="Gene3D" id="1.20.120.160">
    <property type="entry name" value="HPT domain"/>
    <property type="match status" value="1"/>
</dbReference>